<gene>
    <name evidence="1" type="ORF">LVIROSA_LOCUS37086</name>
</gene>
<accession>A0AAU9PMX7</accession>
<name>A0AAU9PMX7_9ASTR</name>
<dbReference type="EMBL" id="CAKMRJ010005745">
    <property type="protein sequence ID" value="CAH1451745.1"/>
    <property type="molecule type" value="Genomic_DNA"/>
</dbReference>
<comment type="caution">
    <text evidence="1">The sequence shown here is derived from an EMBL/GenBank/DDBJ whole genome shotgun (WGS) entry which is preliminary data.</text>
</comment>
<protein>
    <submittedName>
        <fullName evidence="1">Uncharacterized protein</fullName>
    </submittedName>
</protein>
<sequence length="77" mass="8925">MDCKLEEEVLTFLKLWKVQSWRNLRGNDVVCCQGAKGMKGRRLPFIYRSKGAAQNTFIFQFTVSILIATLGDDNWMH</sequence>
<dbReference type="Proteomes" id="UP001157418">
    <property type="component" value="Unassembled WGS sequence"/>
</dbReference>
<reference evidence="1 2" key="1">
    <citation type="submission" date="2022-01" db="EMBL/GenBank/DDBJ databases">
        <authorList>
            <person name="Xiong W."/>
            <person name="Schranz E."/>
        </authorList>
    </citation>
    <scope>NUCLEOTIDE SEQUENCE [LARGE SCALE GENOMIC DNA]</scope>
</reference>
<dbReference type="AlphaFoldDB" id="A0AAU9PMX7"/>
<keyword evidence="2" id="KW-1185">Reference proteome</keyword>
<evidence type="ECO:0000313" key="1">
    <source>
        <dbReference type="EMBL" id="CAH1451745.1"/>
    </source>
</evidence>
<organism evidence="1 2">
    <name type="scientific">Lactuca virosa</name>
    <dbReference type="NCBI Taxonomy" id="75947"/>
    <lineage>
        <taxon>Eukaryota</taxon>
        <taxon>Viridiplantae</taxon>
        <taxon>Streptophyta</taxon>
        <taxon>Embryophyta</taxon>
        <taxon>Tracheophyta</taxon>
        <taxon>Spermatophyta</taxon>
        <taxon>Magnoliopsida</taxon>
        <taxon>eudicotyledons</taxon>
        <taxon>Gunneridae</taxon>
        <taxon>Pentapetalae</taxon>
        <taxon>asterids</taxon>
        <taxon>campanulids</taxon>
        <taxon>Asterales</taxon>
        <taxon>Asteraceae</taxon>
        <taxon>Cichorioideae</taxon>
        <taxon>Cichorieae</taxon>
        <taxon>Lactucinae</taxon>
        <taxon>Lactuca</taxon>
    </lineage>
</organism>
<proteinExistence type="predicted"/>
<evidence type="ECO:0000313" key="2">
    <source>
        <dbReference type="Proteomes" id="UP001157418"/>
    </source>
</evidence>